<feature type="compositionally biased region" description="Basic and acidic residues" evidence="1">
    <location>
        <begin position="7"/>
        <end position="17"/>
    </location>
</feature>
<dbReference type="OrthoDB" id="411615at2759"/>
<name>A0A2P4XVQ6_9STRA</name>
<keyword evidence="2" id="KW-0812">Transmembrane</keyword>
<evidence type="ECO:0000259" key="3">
    <source>
        <dbReference type="Pfam" id="PF07727"/>
    </source>
</evidence>
<feature type="transmembrane region" description="Helical" evidence="2">
    <location>
        <begin position="169"/>
        <end position="188"/>
    </location>
</feature>
<evidence type="ECO:0000256" key="1">
    <source>
        <dbReference type="SAM" id="MobiDB-lite"/>
    </source>
</evidence>
<dbReference type="InterPro" id="IPR013103">
    <property type="entry name" value="RVT_2"/>
</dbReference>
<evidence type="ECO:0000313" key="5">
    <source>
        <dbReference type="Proteomes" id="UP000237271"/>
    </source>
</evidence>
<organism evidence="4 5">
    <name type="scientific">Phytophthora palmivora</name>
    <dbReference type="NCBI Taxonomy" id="4796"/>
    <lineage>
        <taxon>Eukaryota</taxon>
        <taxon>Sar</taxon>
        <taxon>Stramenopiles</taxon>
        <taxon>Oomycota</taxon>
        <taxon>Peronosporomycetes</taxon>
        <taxon>Peronosporales</taxon>
        <taxon>Peronosporaceae</taxon>
        <taxon>Phytophthora</taxon>
    </lineage>
</organism>
<accession>A0A2P4XVQ6</accession>
<comment type="caution">
    <text evidence="4">The sequence shown here is derived from an EMBL/GenBank/DDBJ whole genome shotgun (WGS) entry which is preliminary data.</text>
</comment>
<keyword evidence="2" id="KW-0472">Membrane</keyword>
<dbReference type="Pfam" id="PF07727">
    <property type="entry name" value="RVT_2"/>
    <property type="match status" value="1"/>
</dbReference>
<evidence type="ECO:0000256" key="2">
    <source>
        <dbReference type="SAM" id="Phobius"/>
    </source>
</evidence>
<keyword evidence="2" id="KW-1133">Transmembrane helix</keyword>
<dbReference type="EMBL" id="NCKW01007836">
    <property type="protein sequence ID" value="POM69636.1"/>
    <property type="molecule type" value="Genomic_DNA"/>
</dbReference>
<gene>
    <name evidence="4" type="ORF">PHPALM_14069</name>
</gene>
<protein>
    <submittedName>
        <fullName evidence="4">Copiatype Polyprotein</fullName>
    </submittedName>
</protein>
<proteinExistence type="predicted"/>
<dbReference type="AlphaFoldDB" id="A0A2P4XVQ6"/>
<dbReference type="Proteomes" id="UP000237271">
    <property type="component" value="Unassembled WGS sequence"/>
</dbReference>
<feature type="region of interest" description="Disordered" evidence="1">
    <location>
        <begin position="1"/>
        <end position="21"/>
    </location>
</feature>
<evidence type="ECO:0000313" key="4">
    <source>
        <dbReference type="EMBL" id="POM69636.1"/>
    </source>
</evidence>
<keyword evidence="5" id="KW-1185">Reference proteome</keyword>
<sequence length="212" mass="24035">MPNADTEDCKNQHEDKVTSFNGNKSAIGICGSIAESEQPDGIDESVQLEDIEDEDATIVQDEPPILVSNVEVSKNSREMNRSKYRQSWLQADLEEMSALRAKGVIREIPCEDVPKDAKPINTRWARSLKADRQEYAIRFKSRIVALGNYQRPGFDFFETFVPVARMSSFRMFVALAAVLPFLLYGKYINTTYPNALLDIRQYLTSIEGFPGR</sequence>
<feature type="domain" description="Reverse transcriptase Ty1/copia-type" evidence="3">
    <location>
        <begin position="112"/>
        <end position="209"/>
    </location>
</feature>
<reference evidence="4 5" key="1">
    <citation type="journal article" date="2017" name="Genome Biol. Evol.">
        <title>Phytophthora megakarya and P. palmivora, closely related causal agents of cacao black pod rot, underwent increases in genome sizes and gene numbers by different mechanisms.</title>
        <authorList>
            <person name="Ali S.S."/>
            <person name="Shao J."/>
            <person name="Lary D.J."/>
            <person name="Kronmiller B."/>
            <person name="Shen D."/>
            <person name="Strem M.D."/>
            <person name="Amoako-Attah I."/>
            <person name="Akrofi A.Y."/>
            <person name="Begoude B.A."/>
            <person name="Ten Hoopen G.M."/>
            <person name="Coulibaly K."/>
            <person name="Kebe B.I."/>
            <person name="Melnick R.L."/>
            <person name="Guiltinan M.J."/>
            <person name="Tyler B.M."/>
            <person name="Meinhardt L.W."/>
            <person name="Bailey B.A."/>
        </authorList>
    </citation>
    <scope>NUCLEOTIDE SEQUENCE [LARGE SCALE GENOMIC DNA]</scope>
    <source>
        <strain evidence="5">sbr112.9</strain>
    </source>
</reference>